<proteinExistence type="predicted"/>
<protein>
    <recommendedName>
        <fullName evidence="2">Integrase catalytic domain-containing protein</fullName>
    </recommendedName>
</protein>
<reference evidence="3" key="1">
    <citation type="submission" date="2021-03" db="EMBL/GenBank/DDBJ databases">
        <title>Draft genome sequence of rust myrtle Austropuccinia psidii MF-1, a brazilian biotype.</title>
        <authorList>
            <person name="Quecine M.C."/>
            <person name="Pachon D.M.R."/>
            <person name="Bonatelli M.L."/>
            <person name="Correr F.H."/>
            <person name="Franceschini L.M."/>
            <person name="Leite T.F."/>
            <person name="Margarido G.R.A."/>
            <person name="Almeida C.A."/>
            <person name="Ferrarezi J.A."/>
            <person name="Labate C.A."/>
        </authorList>
    </citation>
    <scope>NUCLEOTIDE SEQUENCE</scope>
    <source>
        <strain evidence="3">MF-1</strain>
    </source>
</reference>
<accession>A0A9Q3KGX6</accession>
<dbReference type="OrthoDB" id="3158924at2759"/>
<keyword evidence="4" id="KW-1185">Reference proteome</keyword>
<dbReference type="PANTHER" id="PTHR37984:SF5">
    <property type="entry name" value="PROTEIN NYNRIN-LIKE"/>
    <property type="match status" value="1"/>
</dbReference>
<gene>
    <name evidence="3" type="ORF">O181_121085</name>
</gene>
<dbReference type="InterPro" id="IPR050951">
    <property type="entry name" value="Retrovirus_Pol_polyprotein"/>
</dbReference>
<dbReference type="Proteomes" id="UP000765509">
    <property type="component" value="Unassembled WGS sequence"/>
</dbReference>
<dbReference type="GO" id="GO:0015074">
    <property type="term" value="P:DNA integration"/>
    <property type="evidence" value="ECO:0007669"/>
    <property type="project" value="InterPro"/>
</dbReference>
<dbReference type="EMBL" id="AVOT02109843">
    <property type="protein sequence ID" value="MBW0581370.1"/>
    <property type="molecule type" value="Genomic_DNA"/>
</dbReference>
<dbReference type="InterPro" id="IPR036397">
    <property type="entry name" value="RNaseH_sf"/>
</dbReference>
<dbReference type="InterPro" id="IPR001584">
    <property type="entry name" value="Integrase_cat-core"/>
</dbReference>
<sequence length="182" mass="21117">MDTALLIWNRVISRTGIFSNIISDRDPKFTSALWKNLQQLFGTKFSFFTAYHPQIYGLAEKMIQTLQDMVRRFCAYGLEFKYFYELTHYWCTLLPSLELAYKTSIHASTNQAPAILEKGWNPKLPQDSLRKDLVEIHPTAGSFKGMLEKARKHAKGAWKTHLHIPKTNGTNHMPLQISKWEI</sequence>
<evidence type="ECO:0000313" key="3">
    <source>
        <dbReference type="EMBL" id="MBW0581370.1"/>
    </source>
</evidence>
<comment type="caution">
    <text evidence="3">The sequence shown here is derived from an EMBL/GenBank/DDBJ whole genome shotgun (WGS) entry which is preliminary data.</text>
</comment>
<feature type="domain" description="Integrase catalytic" evidence="2">
    <location>
        <begin position="1"/>
        <end position="121"/>
    </location>
</feature>
<name>A0A9Q3KGX6_9BASI</name>
<evidence type="ECO:0000259" key="2">
    <source>
        <dbReference type="PROSITE" id="PS50994"/>
    </source>
</evidence>
<dbReference type="PROSITE" id="PS50994">
    <property type="entry name" value="INTEGRASE"/>
    <property type="match status" value="1"/>
</dbReference>
<dbReference type="SUPFAM" id="SSF53098">
    <property type="entry name" value="Ribonuclease H-like"/>
    <property type="match status" value="1"/>
</dbReference>
<dbReference type="GO" id="GO:0003723">
    <property type="term" value="F:RNA binding"/>
    <property type="evidence" value="ECO:0007669"/>
    <property type="project" value="UniProtKB-KW"/>
</dbReference>
<dbReference type="AlphaFoldDB" id="A0A9Q3KGX6"/>
<dbReference type="PANTHER" id="PTHR37984">
    <property type="entry name" value="PROTEIN CBG26694"/>
    <property type="match status" value="1"/>
</dbReference>
<organism evidence="3 4">
    <name type="scientific">Austropuccinia psidii MF-1</name>
    <dbReference type="NCBI Taxonomy" id="1389203"/>
    <lineage>
        <taxon>Eukaryota</taxon>
        <taxon>Fungi</taxon>
        <taxon>Dikarya</taxon>
        <taxon>Basidiomycota</taxon>
        <taxon>Pucciniomycotina</taxon>
        <taxon>Pucciniomycetes</taxon>
        <taxon>Pucciniales</taxon>
        <taxon>Sphaerophragmiaceae</taxon>
        <taxon>Austropuccinia</taxon>
    </lineage>
</organism>
<dbReference type="Gene3D" id="3.30.420.10">
    <property type="entry name" value="Ribonuclease H-like superfamily/Ribonuclease H"/>
    <property type="match status" value="1"/>
</dbReference>
<evidence type="ECO:0000313" key="4">
    <source>
        <dbReference type="Proteomes" id="UP000765509"/>
    </source>
</evidence>
<evidence type="ECO:0000256" key="1">
    <source>
        <dbReference type="ARBA" id="ARBA00022884"/>
    </source>
</evidence>
<keyword evidence="1" id="KW-0694">RNA-binding</keyword>
<dbReference type="GO" id="GO:0005634">
    <property type="term" value="C:nucleus"/>
    <property type="evidence" value="ECO:0007669"/>
    <property type="project" value="UniProtKB-ARBA"/>
</dbReference>
<dbReference type="InterPro" id="IPR012337">
    <property type="entry name" value="RNaseH-like_sf"/>
</dbReference>